<name>A0A1X6YLW2_9RHOB</name>
<evidence type="ECO:0000256" key="3">
    <source>
        <dbReference type="ARBA" id="ARBA00022795"/>
    </source>
</evidence>
<reference evidence="7 10" key="2">
    <citation type="submission" date="2018-03" db="EMBL/GenBank/DDBJ databases">
        <title>Genomic Encyclopedia of Archaeal and Bacterial Type Strains, Phase II (KMG-II): from individual species to whole genera.</title>
        <authorList>
            <person name="Goeker M."/>
        </authorList>
    </citation>
    <scope>NUCLEOTIDE SEQUENCE [LARGE SCALE GENOMIC DNA]</scope>
    <source>
        <strain evidence="7 10">DSM 29956</strain>
    </source>
</reference>
<evidence type="ECO:0000256" key="4">
    <source>
        <dbReference type="ARBA" id="ARBA00024746"/>
    </source>
</evidence>
<proteinExistence type="inferred from homology"/>
<keyword evidence="3 5" id="KW-1005">Bacterial flagellum biogenesis</keyword>
<keyword evidence="7" id="KW-0969">Cilium</keyword>
<dbReference type="Gene3D" id="2.60.40.4070">
    <property type="match status" value="1"/>
</dbReference>
<reference evidence="8 9" key="1">
    <citation type="submission" date="2017-03" db="EMBL/GenBank/DDBJ databases">
        <authorList>
            <person name="Afonso C.L."/>
            <person name="Miller P.J."/>
            <person name="Scott M.A."/>
            <person name="Spackman E."/>
            <person name="Goraichik I."/>
            <person name="Dimitrov K.M."/>
            <person name="Suarez D.L."/>
            <person name="Swayne D.E."/>
        </authorList>
    </citation>
    <scope>NUCLEOTIDE SEQUENCE [LARGE SCALE GENOMIC DNA]</scope>
    <source>
        <strain evidence="8 9">CECT 8367</strain>
    </source>
</reference>
<dbReference type="Pfam" id="PF13860">
    <property type="entry name" value="FlgD_ig"/>
    <property type="match status" value="1"/>
</dbReference>
<evidence type="ECO:0000313" key="7">
    <source>
        <dbReference type="EMBL" id="PSK88437.1"/>
    </source>
</evidence>
<keyword evidence="10" id="KW-1185">Reference proteome</keyword>
<organism evidence="8 9">
    <name type="scientific">Limimaricola soesokkakensis</name>
    <dbReference type="NCBI Taxonomy" id="1343159"/>
    <lineage>
        <taxon>Bacteria</taxon>
        <taxon>Pseudomonadati</taxon>
        <taxon>Pseudomonadota</taxon>
        <taxon>Alphaproteobacteria</taxon>
        <taxon>Rhodobacterales</taxon>
        <taxon>Paracoccaceae</taxon>
        <taxon>Limimaricola</taxon>
    </lineage>
</organism>
<dbReference type="EMBL" id="PYGB01000001">
    <property type="protein sequence ID" value="PSK88437.1"/>
    <property type="molecule type" value="Genomic_DNA"/>
</dbReference>
<evidence type="ECO:0000313" key="8">
    <source>
        <dbReference type="EMBL" id="SLN25167.1"/>
    </source>
</evidence>
<evidence type="ECO:0000313" key="10">
    <source>
        <dbReference type="Proteomes" id="UP000240624"/>
    </source>
</evidence>
<evidence type="ECO:0000256" key="1">
    <source>
        <dbReference type="ARBA" id="ARBA00010577"/>
    </source>
</evidence>
<dbReference type="Pfam" id="PF03963">
    <property type="entry name" value="FlgD"/>
    <property type="match status" value="1"/>
</dbReference>
<accession>A0A1X6YLW2</accession>
<dbReference type="GO" id="GO:0044781">
    <property type="term" value="P:bacterial-type flagellum organization"/>
    <property type="evidence" value="ECO:0007669"/>
    <property type="project" value="UniProtKB-UniRule"/>
</dbReference>
<comment type="function">
    <text evidence="4 5">Required for flagellar hook formation. May act as a scaffolding protein.</text>
</comment>
<comment type="similarity">
    <text evidence="1 5">Belongs to the FlgD family.</text>
</comment>
<dbReference type="EMBL" id="FWFY01000002">
    <property type="protein sequence ID" value="SLN25167.1"/>
    <property type="molecule type" value="Genomic_DNA"/>
</dbReference>
<sequence>MTLIPDATAQLPAPVRAEGRPGLTDAADFQMFLKMLTAQIRNQDPLEPMESADYAVQLATFSGVEQQVRTNELLAALSESQGQGELSQVAVWVGREVRAPLPATFDGAPLDIGFETRPGAEAGLLVVSDAAGREVMRHEVPPGPQSFQWAGTDARGMPLPAGDYGLAIASLSGEEEIGRDVVETYGRVREARLEAGGVMLLLDGGGLVPVAQVTALREAF</sequence>
<dbReference type="RefSeq" id="WP_085895161.1">
    <property type="nucleotide sequence ID" value="NZ_FWFY01000002.1"/>
</dbReference>
<evidence type="ECO:0000256" key="2">
    <source>
        <dbReference type="ARBA" id="ARBA00016013"/>
    </source>
</evidence>
<evidence type="ECO:0000313" key="9">
    <source>
        <dbReference type="Proteomes" id="UP000193495"/>
    </source>
</evidence>
<dbReference type="Proteomes" id="UP000193495">
    <property type="component" value="Unassembled WGS sequence"/>
</dbReference>
<keyword evidence="7" id="KW-0966">Cell projection</keyword>
<protein>
    <recommendedName>
        <fullName evidence="2 5">Basal-body rod modification protein FlgD</fullName>
    </recommendedName>
</protein>
<gene>
    <name evidence="8" type="primary">flgD_1</name>
    <name evidence="7" type="ORF">CLV79_101274</name>
    <name evidence="8" type="ORF">LOS8367_00812</name>
</gene>
<dbReference type="AlphaFoldDB" id="A0A1X6YLW2"/>
<feature type="domain" description="FlgD/Vpr Ig-like" evidence="6">
    <location>
        <begin position="106"/>
        <end position="172"/>
    </location>
</feature>
<dbReference type="Proteomes" id="UP000240624">
    <property type="component" value="Unassembled WGS sequence"/>
</dbReference>
<evidence type="ECO:0000259" key="6">
    <source>
        <dbReference type="Pfam" id="PF13860"/>
    </source>
</evidence>
<dbReference type="InterPro" id="IPR005648">
    <property type="entry name" value="FlgD"/>
</dbReference>
<dbReference type="Gene3D" id="2.30.30.910">
    <property type="match status" value="1"/>
</dbReference>
<dbReference type="InterPro" id="IPR025965">
    <property type="entry name" value="FlgD/Vpr_Ig-like"/>
</dbReference>
<dbReference type="OrthoDB" id="9785233at2"/>
<evidence type="ECO:0000256" key="5">
    <source>
        <dbReference type="RuleBase" id="RU362076"/>
    </source>
</evidence>
<keyword evidence="7" id="KW-0282">Flagellum</keyword>